<dbReference type="InterPro" id="IPR002327">
    <property type="entry name" value="Cyt_c_1A/1B"/>
</dbReference>
<keyword evidence="3 6" id="KW-0479">Metal-binding</keyword>
<keyword evidence="1" id="KW-0813">Transport</keyword>
<sequence>MDSFELNKIAGAVLFSVLVVLGVKNLADYLYHVEPANPKAFIVEGVAAAGGEAGAAAEAAPVEEPLPVLLAKADKAKGEAQSKKCQACHNLQEGAGAKIGPDLYAVVDRPVASAAGFAYSEAMKKKGGKWTFEELFHFVKDPRGYVSGTAMTFAGIKDPQQRADLLVYLNTLGSNQPLPAPEAAPAAAAKPAEAKPAETKPAK</sequence>
<dbReference type="GO" id="GO:0009055">
    <property type="term" value="F:electron transfer activity"/>
    <property type="evidence" value="ECO:0007669"/>
    <property type="project" value="InterPro"/>
</dbReference>
<dbReference type="PROSITE" id="PS51007">
    <property type="entry name" value="CYTC"/>
    <property type="match status" value="1"/>
</dbReference>
<dbReference type="RefSeq" id="WP_152214405.1">
    <property type="nucleotide sequence ID" value="NZ_JBAQYD010000401.1"/>
</dbReference>
<keyword evidence="2 6" id="KW-0349">Heme</keyword>
<dbReference type="Pfam" id="PF00034">
    <property type="entry name" value="Cytochrom_C"/>
    <property type="match status" value="1"/>
</dbReference>
<dbReference type="InterPro" id="IPR009056">
    <property type="entry name" value="Cyt_c-like_dom"/>
</dbReference>
<organism evidence="9 10">
    <name type="scientific">Parvibaculum sedimenti</name>
    <dbReference type="NCBI Taxonomy" id="2608632"/>
    <lineage>
        <taxon>Bacteria</taxon>
        <taxon>Pseudomonadati</taxon>
        <taxon>Pseudomonadota</taxon>
        <taxon>Alphaproteobacteria</taxon>
        <taxon>Hyphomicrobiales</taxon>
        <taxon>Parvibaculaceae</taxon>
        <taxon>Parvibaculum</taxon>
    </lineage>
</organism>
<protein>
    <submittedName>
        <fullName evidence="9">C-type cytochrome</fullName>
    </submittedName>
</protein>
<evidence type="ECO:0000256" key="4">
    <source>
        <dbReference type="ARBA" id="ARBA00022982"/>
    </source>
</evidence>
<dbReference type="Gene3D" id="1.10.760.10">
    <property type="entry name" value="Cytochrome c-like domain"/>
    <property type="match status" value="1"/>
</dbReference>
<evidence type="ECO:0000259" key="8">
    <source>
        <dbReference type="PROSITE" id="PS51007"/>
    </source>
</evidence>
<evidence type="ECO:0000256" key="5">
    <source>
        <dbReference type="ARBA" id="ARBA00023004"/>
    </source>
</evidence>
<evidence type="ECO:0000313" key="10">
    <source>
        <dbReference type="Proteomes" id="UP000468901"/>
    </source>
</evidence>
<reference evidence="9 10" key="1">
    <citation type="submission" date="2019-09" db="EMBL/GenBank/DDBJ databases">
        <title>Parvibaculum sedimenti sp. nov., isolated from sediment.</title>
        <authorList>
            <person name="Wang Y."/>
        </authorList>
    </citation>
    <scope>NUCLEOTIDE SEQUENCE [LARGE SCALE GENOMIC DNA]</scope>
    <source>
        <strain evidence="9 10">HXT-9</strain>
    </source>
</reference>
<dbReference type="EMBL" id="WESC01000001">
    <property type="protein sequence ID" value="KAB7742854.1"/>
    <property type="molecule type" value="Genomic_DNA"/>
</dbReference>
<keyword evidence="5 6" id="KW-0408">Iron</keyword>
<feature type="compositionally biased region" description="Basic and acidic residues" evidence="7">
    <location>
        <begin position="192"/>
        <end position="203"/>
    </location>
</feature>
<dbReference type="Proteomes" id="UP000468901">
    <property type="component" value="Unassembled WGS sequence"/>
</dbReference>
<proteinExistence type="predicted"/>
<dbReference type="GO" id="GO:0020037">
    <property type="term" value="F:heme binding"/>
    <property type="evidence" value="ECO:0007669"/>
    <property type="project" value="InterPro"/>
</dbReference>
<evidence type="ECO:0000313" key="9">
    <source>
        <dbReference type="EMBL" id="KAB7742854.1"/>
    </source>
</evidence>
<keyword evidence="4" id="KW-0249">Electron transport</keyword>
<dbReference type="PANTHER" id="PTHR11961">
    <property type="entry name" value="CYTOCHROME C"/>
    <property type="match status" value="1"/>
</dbReference>
<dbReference type="InterPro" id="IPR036909">
    <property type="entry name" value="Cyt_c-like_dom_sf"/>
</dbReference>
<evidence type="ECO:0000256" key="7">
    <source>
        <dbReference type="SAM" id="MobiDB-lite"/>
    </source>
</evidence>
<dbReference type="AlphaFoldDB" id="A0A6N6VSA3"/>
<evidence type="ECO:0000256" key="1">
    <source>
        <dbReference type="ARBA" id="ARBA00022448"/>
    </source>
</evidence>
<evidence type="ECO:0000256" key="3">
    <source>
        <dbReference type="ARBA" id="ARBA00022723"/>
    </source>
</evidence>
<dbReference type="SUPFAM" id="SSF46626">
    <property type="entry name" value="Cytochrome c"/>
    <property type="match status" value="1"/>
</dbReference>
<comment type="caution">
    <text evidence="9">The sequence shown here is derived from an EMBL/GenBank/DDBJ whole genome shotgun (WGS) entry which is preliminary data.</text>
</comment>
<evidence type="ECO:0000256" key="2">
    <source>
        <dbReference type="ARBA" id="ARBA00022617"/>
    </source>
</evidence>
<keyword evidence="10" id="KW-1185">Reference proteome</keyword>
<gene>
    <name evidence="9" type="ORF">F2P47_01625</name>
</gene>
<dbReference type="GO" id="GO:0046872">
    <property type="term" value="F:metal ion binding"/>
    <property type="evidence" value="ECO:0007669"/>
    <property type="project" value="UniProtKB-KW"/>
</dbReference>
<feature type="compositionally biased region" description="Low complexity" evidence="7">
    <location>
        <begin position="181"/>
        <end position="191"/>
    </location>
</feature>
<dbReference type="PRINTS" id="PR00604">
    <property type="entry name" value="CYTCHRMECIAB"/>
</dbReference>
<evidence type="ECO:0000256" key="6">
    <source>
        <dbReference type="PROSITE-ProRule" id="PRU00433"/>
    </source>
</evidence>
<accession>A0A6N6VSA3</accession>
<feature type="region of interest" description="Disordered" evidence="7">
    <location>
        <begin position="179"/>
        <end position="203"/>
    </location>
</feature>
<feature type="domain" description="Cytochrome c" evidence="8">
    <location>
        <begin position="73"/>
        <end position="173"/>
    </location>
</feature>
<name>A0A6N6VSA3_9HYPH</name>